<dbReference type="EMBL" id="MN738827">
    <property type="protein sequence ID" value="QHT38171.1"/>
    <property type="molecule type" value="Genomic_DNA"/>
</dbReference>
<reference evidence="1" key="1">
    <citation type="journal article" date="2020" name="Nature">
        <title>Giant virus diversity and host interactions through global metagenomics.</title>
        <authorList>
            <person name="Schulz F."/>
            <person name="Roux S."/>
            <person name="Paez-Espino D."/>
            <person name="Jungbluth S."/>
            <person name="Walsh D.A."/>
            <person name="Denef V.J."/>
            <person name="McMahon K.D."/>
            <person name="Konstantinidis K.T."/>
            <person name="Eloe-Fadrosh E.A."/>
            <person name="Kyrpides N.C."/>
            <person name="Woyke T."/>
        </authorList>
    </citation>
    <scope>NUCLEOTIDE SEQUENCE</scope>
    <source>
        <strain evidence="1">GVMAG-S-ERX556049-19</strain>
    </source>
</reference>
<accession>A0A6C0FBE0</accession>
<evidence type="ECO:0000313" key="1">
    <source>
        <dbReference type="EMBL" id="QHT38171.1"/>
    </source>
</evidence>
<protein>
    <recommendedName>
        <fullName evidence="2">C2H2-type domain-containing protein</fullName>
    </recommendedName>
</protein>
<evidence type="ECO:0008006" key="2">
    <source>
        <dbReference type="Google" id="ProtNLM"/>
    </source>
</evidence>
<organism evidence="1">
    <name type="scientific">viral metagenome</name>
    <dbReference type="NCBI Taxonomy" id="1070528"/>
    <lineage>
        <taxon>unclassified sequences</taxon>
        <taxon>metagenomes</taxon>
        <taxon>organismal metagenomes</taxon>
    </lineage>
</organism>
<name>A0A6C0FBE0_9ZZZZ</name>
<dbReference type="AlphaFoldDB" id="A0A6C0FBE0"/>
<proteinExistence type="predicted"/>
<sequence length="299" mass="34598">MTKFLQKNAKFYECKVCSFSSSNKRNYDVHLTTRKHQEMTGSDENLANLAKMFVCECGNSYKYRQGLFAHKKKCNFAVQCENVESTNPIIDLIKQNSDFKELILEQTKTIQEQNKSLLELASKSSTTNNNCINTNNNQKFNLNFFLNTTCKDAMNMSEFLENLDINFQDIENIGKNGYVAGMTDMILSRIRDLDVTKRPLHCTDLKRETMYIKDNNEWSKDTPEKGKLRQMITIVAKQNCGQISKWREQYPECLNGDHPKYEFCLDMMKNILGDVGNDLIRLDNKVIKNIAKQIVVKGK</sequence>